<dbReference type="AlphaFoldDB" id="A0A2I1H6H5"/>
<comment type="caution">
    <text evidence="1">The sequence shown here is derived from an EMBL/GenBank/DDBJ whole genome shotgun (WGS) entry which is preliminary data.</text>
</comment>
<name>A0A2I1H6H5_9GLOM</name>
<dbReference type="VEuPathDB" id="FungiDB:RhiirFUN_001851"/>
<dbReference type="EMBL" id="LLXI01001617">
    <property type="protein sequence ID" value="PKY54480.1"/>
    <property type="molecule type" value="Genomic_DNA"/>
</dbReference>
<keyword evidence="2" id="KW-1185">Reference proteome</keyword>
<dbReference type="OrthoDB" id="2474152at2759"/>
<evidence type="ECO:0000313" key="1">
    <source>
        <dbReference type="EMBL" id="PKY54480.1"/>
    </source>
</evidence>
<sequence length="107" mass="12539">MTNLAGKYGERELFDAETVLEKEINLMDHEIKSIQKLNNYLLNIGMSTKDIKLLRELKDKRNEQFYSNRQTLTEALKRLNDPLPNNVDKYKAPLQRTLKTIGTWRGT</sequence>
<accession>A0A2I1H6H5</accession>
<protein>
    <submittedName>
        <fullName evidence="1">Uncharacterized protein</fullName>
    </submittedName>
</protein>
<reference evidence="1 2" key="1">
    <citation type="submission" date="2015-10" db="EMBL/GenBank/DDBJ databases">
        <title>Genome analyses suggest a sexual origin of heterokaryosis in a supposedly ancient asexual fungus.</title>
        <authorList>
            <person name="Ropars J."/>
            <person name="Sedzielewska K."/>
            <person name="Noel J."/>
            <person name="Charron P."/>
            <person name="Farinelli L."/>
            <person name="Marton T."/>
            <person name="Kruger M."/>
            <person name="Pelin A."/>
            <person name="Brachmann A."/>
            <person name="Corradi N."/>
        </authorList>
    </citation>
    <scope>NUCLEOTIDE SEQUENCE [LARGE SCALE GENOMIC DNA]</scope>
    <source>
        <strain evidence="1 2">A4</strain>
    </source>
</reference>
<gene>
    <name evidence="1" type="ORF">RhiirA4_473316</name>
</gene>
<dbReference type="Proteomes" id="UP000234323">
    <property type="component" value="Unassembled WGS sequence"/>
</dbReference>
<evidence type="ECO:0000313" key="2">
    <source>
        <dbReference type="Proteomes" id="UP000234323"/>
    </source>
</evidence>
<organism evidence="1 2">
    <name type="scientific">Rhizophagus irregularis</name>
    <dbReference type="NCBI Taxonomy" id="588596"/>
    <lineage>
        <taxon>Eukaryota</taxon>
        <taxon>Fungi</taxon>
        <taxon>Fungi incertae sedis</taxon>
        <taxon>Mucoromycota</taxon>
        <taxon>Glomeromycotina</taxon>
        <taxon>Glomeromycetes</taxon>
        <taxon>Glomerales</taxon>
        <taxon>Glomeraceae</taxon>
        <taxon>Rhizophagus</taxon>
    </lineage>
</organism>
<proteinExistence type="predicted"/>